<dbReference type="GO" id="GO:0005829">
    <property type="term" value="C:cytosol"/>
    <property type="evidence" value="ECO:0007669"/>
    <property type="project" value="TreeGrafter"/>
</dbReference>
<feature type="compositionally biased region" description="Basic and acidic residues" evidence="9">
    <location>
        <begin position="755"/>
        <end position="765"/>
    </location>
</feature>
<dbReference type="PROSITE" id="PS50126">
    <property type="entry name" value="S1"/>
    <property type="match status" value="1"/>
</dbReference>
<dbReference type="Proteomes" id="UP000557717">
    <property type="component" value="Unassembled WGS sequence"/>
</dbReference>
<keyword evidence="5 7" id="KW-0269">Exonuclease</keyword>
<dbReference type="SUPFAM" id="SSF50249">
    <property type="entry name" value="Nucleic acid-binding proteins"/>
    <property type="match status" value="2"/>
</dbReference>
<dbReference type="PANTHER" id="PTHR23355:SF9">
    <property type="entry name" value="DIS3-LIKE EXONUCLEASE 2"/>
    <property type="match status" value="1"/>
</dbReference>
<dbReference type="GO" id="GO:0008859">
    <property type="term" value="F:exoribonuclease II activity"/>
    <property type="evidence" value="ECO:0007669"/>
    <property type="project" value="UniProtKB-UniRule"/>
</dbReference>
<evidence type="ECO:0000313" key="12">
    <source>
        <dbReference type="Proteomes" id="UP000557717"/>
    </source>
</evidence>
<evidence type="ECO:0000256" key="9">
    <source>
        <dbReference type="SAM" id="MobiDB-lite"/>
    </source>
</evidence>
<feature type="domain" description="S1 motif" evidence="10">
    <location>
        <begin position="650"/>
        <end position="729"/>
    </location>
</feature>
<dbReference type="EC" id="3.1.13.1" evidence="7"/>
<keyword evidence="4 7" id="KW-0378">Hydrolase</keyword>
<dbReference type="RefSeq" id="WP_184017112.1">
    <property type="nucleotide sequence ID" value="NZ_JACHFD010000005.1"/>
</dbReference>
<dbReference type="InterPro" id="IPR012340">
    <property type="entry name" value="NA-bd_OB-fold"/>
</dbReference>
<sequence length="795" mass="89539">MSRTQLRDRIVEILRSPGARPMNKSELIRALELPASARPLLRKELAALENQGKIAAGKKGRYELSSAQPDQLRGSIKFTPKGHAWFFPDAGDPDNLATGHDLEELSRVHVPRRDTGTALDGDRVLVTVLRPKISPRDFRRQRRSPEPETEPEWRARVEKVLTRRSGKLVGIFRQKAKLGWIECDDPAINGNVELIGDTTARPGQLVVARVEQWQNDTPYARIIEVLGWPDDAGVDILAIIHKNGIRQSFPDDVLAEARAFGDEVDPAETTHREDWRNRLVITIDPADAKDHDDAIWVEKTENGWQLAVHIADVSHYVKPRTELDKEAAERGNSTYLVDRVIPMLPVELSNGLCSLKPDVDRFTKCAVLEINRQGKVIGSRFCNAIIHSQAKLSYEQAQTILDGGKAPKGSVKGLAPMVREAWAMASKMRSRRFAEGALDLEMPEIRVRLDDQGKATRIENVIHTESHQLIEECMLAANESVARILKIRQKPTIYRIHEEPDSGRLLDYGETAKAFGYSFGDLTNKDHIQKLLDAAKGQPDEHAIKIGLLKSLKRAAYSPDPLGHYGLSKTDYCHFTSPIRRYADLVVHRSLQPFLDNPPQQPDKTPRQTELHELARHISDTERASADAENESKNLKLLEYLEHTTQLPEPVHFEGLITEVRPMGLMVEATGISTRGLVKREDLGPGWTIEARFDRAVSRDGRRLLMGQRVQLEVARIDRDRKFVDFRIVGEGPGETTSDARRPRRSTGKGFTSPRAEKSHTEKSPKRGKPKNPAKSTAGKPSKRPKKLNHKRRRK</sequence>
<dbReference type="PANTHER" id="PTHR23355">
    <property type="entry name" value="RIBONUCLEASE"/>
    <property type="match status" value="1"/>
</dbReference>
<protein>
    <recommendedName>
        <fullName evidence="7">Ribonuclease R</fullName>
        <shortName evidence="7">RNase R</shortName>
        <ecNumber evidence="7">3.1.13.1</ecNumber>
    </recommendedName>
</protein>
<dbReference type="InterPro" id="IPR003029">
    <property type="entry name" value="S1_domain"/>
</dbReference>
<keyword evidence="8" id="KW-0175">Coiled coil</keyword>
<feature type="compositionally biased region" description="Basic residues" evidence="9">
    <location>
        <begin position="781"/>
        <end position="795"/>
    </location>
</feature>
<comment type="subcellular location">
    <subcellularLocation>
        <location evidence="7">Cytoplasm</location>
    </subcellularLocation>
</comment>
<keyword evidence="12" id="KW-1185">Reference proteome</keyword>
<proteinExistence type="inferred from homology"/>
<feature type="coiled-coil region" evidence="8">
    <location>
        <begin position="611"/>
        <end position="638"/>
    </location>
</feature>
<dbReference type="SMART" id="SM00955">
    <property type="entry name" value="RNB"/>
    <property type="match status" value="1"/>
</dbReference>
<dbReference type="InterPro" id="IPR001900">
    <property type="entry name" value="RNase_II/R"/>
</dbReference>
<evidence type="ECO:0000256" key="8">
    <source>
        <dbReference type="SAM" id="Coils"/>
    </source>
</evidence>
<keyword evidence="6 7" id="KW-0694">RNA-binding</keyword>
<dbReference type="Pfam" id="PF17876">
    <property type="entry name" value="CSD2"/>
    <property type="match status" value="1"/>
</dbReference>
<name>A0A840UZG9_9BACT</name>
<evidence type="ECO:0000256" key="7">
    <source>
        <dbReference type="HAMAP-Rule" id="MF_01895"/>
    </source>
</evidence>
<dbReference type="InterPro" id="IPR050180">
    <property type="entry name" value="RNR_Ribonuclease"/>
</dbReference>
<evidence type="ECO:0000259" key="10">
    <source>
        <dbReference type="PROSITE" id="PS50126"/>
    </source>
</evidence>
<feature type="region of interest" description="Disordered" evidence="9">
    <location>
        <begin position="730"/>
        <end position="795"/>
    </location>
</feature>
<keyword evidence="3 7" id="KW-0540">Nuclease</keyword>
<evidence type="ECO:0000313" key="11">
    <source>
        <dbReference type="EMBL" id="MBB5351172.1"/>
    </source>
</evidence>
<dbReference type="InterPro" id="IPR011805">
    <property type="entry name" value="RNase_R"/>
</dbReference>
<dbReference type="InterPro" id="IPR040476">
    <property type="entry name" value="CSD2"/>
</dbReference>
<evidence type="ECO:0000256" key="4">
    <source>
        <dbReference type="ARBA" id="ARBA00022801"/>
    </source>
</evidence>
<reference evidence="11 12" key="1">
    <citation type="submission" date="2020-08" db="EMBL/GenBank/DDBJ databases">
        <title>Genomic Encyclopedia of Type Strains, Phase IV (KMG-IV): sequencing the most valuable type-strain genomes for metagenomic binning, comparative biology and taxonomic classification.</title>
        <authorList>
            <person name="Goeker M."/>
        </authorList>
    </citation>
    <scope>NUCLEOTIDE SEQUENCE [LARGE SCALE GENOMIC DNA]</scope>
    <source>
        <strain evidence="11 12">YC6886</strain>
    </source>
</reference>
<evidence type="ECO:0000256" key="6">
    <source>
        <dbReference type="ARBA" id="ARBA00022884"/>
    </source>
</evidence>
<dbReference type="Gene3D" id="2.40.50.140">
    <property type="entry name" value="Nucleic acid-binding proteins"/>
    <property type="match status" value="1"/>
</dbReference>
<keyword evidence="2 7" id="KW-0963">Cytoplasm</keyword>
<dbReference type="GO" id="GO:0003723">
    <property type="term" value="F:RNA binding"/>
    <property type="evidence" value="ECO:0007669"/>
    <property type="project" value="UniProtKB-UniRule"/>
</dbReference>
<accession>A0A840UZG9</accession>
<dbReference type="EMBL" id="JACHFD010000005">
    <property type="protein sequence ID" value="MBB5351172.1"/>
    <property type="molecule type" value="Genomic_DNA"/>
</dbReference>
<comment type="caution">
    <text evidence="11">The sequence shown here is derived from an EMBL/GenBank/DDBJ whole genome shotgun (WGS) entry which is preliminary data.</text>
</comment>
<gene>
    <name evidence="7" type="primary">rnr</name>
    <name evidence="11" type="ORF">HNR46_001406</name>
</gene>
<dbReference type="NCBIfam" id="TIGR00358">
    <property type="entry name" value="3_prime_RNase"/>
    <property type="match status" value="1"/>
</dbReference>
<dbReference type="HAMAP" id="MF_01895">
    <property type="entry name" value="RNase_R"/>
    <property type="match status" value="1"/>
</dbReference>
<dbReference type="Pfam" id="PF00773">
    <property type="entry name" value="RNB"/>
    <property type="match status" value="1"/>
</dbReference>
<comment type="function">
    <text evidence="7">3'-5' exoribonuclease that releases 5'-nucleoside monophosphates and is involved in maturation of structured RNAs.</text>
</comment>
<organism evidence="11 12">
    <name type="scientific">Haloferula luteola</name>
    <dbReference type="NCBI Taxonomy" id="595692"/>
    <lineage>
        <taxon>Bacteria</taxon>
        <taxon>Pseudomonadati</taxon>
        <taxon>Verrucomicrobiota</taxon>
        <taxon>Verrucomicrobiia</taxon>
        <taxon>Verrucomicrobiales</taxon>
        <taxon>Verrucomicrobiaceae</taxon>
        <taxon>Haloferula</taxon>
    </lineage>
</organism>
<dbReference type="InterPro" id="IPR004476">
    <property type="entry name" value="RNase_II/RNase_R"/>
</dbReference>
<evidence type="ECO:0000256" key="5">
    <source>
        <dbReference type="ARBA" id="ARBA00022839"/>
    </source>
</evidence>
<evidence type="ECO:0000256" key="1">
    <source>
        <dbReference type="ARBA" id="ARBA00001849"/>
    </source>
</evidence>
<comment type="similarity">
    <text evidence="7">Belongs to the RNR ribonuclease family. RNase R subfamily.</text>
</comment>
<evidence type="ECO:0000256" key="2">
    <source>
        <dbReference type="ARBA" id="ARBA00022490"/>
    </source>
</evidence>
<dbReference type="GO" id="GO:0006402">
    <property type="term" value="P:mRNA catabolic process"/>
    <property type="evidence" value="ECO:0007669"/>
    <property type="project" value="TreeGrafter"/>
</dbReference>
<evidence type="ECO:0000256" key="3">
    <source>
        <dbReference type="ARBA" id="ARBA00022722"/>
    </source>
</evidence>
<comment type="catalytic activity">
    <reaction evidence="1 7">
        <text>Exonucleolytic cleavage in the 3'- to 5'-direction to yield nucleoside 5'-phosphates.</text>
        <dbReference type="EC" id="3.1.13.1"/>
    </reaction>
</comment>
<dbReference type="AlphaFoldDB" id="A0A840UZG9"/>